<dbReference type="SUPFAM" id="SSF48179">
    <property type="entry name" value="6-phosphogluconate dehydrogenase C-terminal domain-like"/>
    <property type="match status" value="1"/>
</dbReference>
<comment type="catalytic activity">
    <reaction evidence="9 10">
        <text>(R)-pantoate + NADP(+) = 2-dehydropantoate + NADPH + H(+)</text>
        <dbReference type="Rhea" id="RHEA:16233"/>
        <dbReference type="ChEBI" id="CHEBI:11561"/>
        <dbReference type="ChEBI" id="CHEBI:15378"/>
        <dbReference type="ChEBI" id="CHEBI:15980"/>
        <dbReference type="ChEBI" id="CHEBI:57783"/>
        <dbReference type="ChEBI" id="CHEBI:58349"/>
        <dbReference type="EC" id="1.1.1.169"/>
    </reaction>
</comment>
<accession>A0A1V2GTT4</accession>
<dbReference type="GO" id="GO:0008677">
    <property type="term" value="F:2-dehydropantoate 2-reductase activity"/>
    <property type="evidence" value="ECO:0007669"/>
    <property type="project" value="UniProtKB-EC"/>
</dbReference>
<sequence length="298" mass="31089">MTGQSVAVIGLGGIGGSLAAALQAAGRHAVLCCARRPLDRLILDHPEGREEVSPPVATTPEGLSPVDWVALCTKAQDSAAAAPWLRVLCGPATRVAVLQNGIGHAARLGGVVPPERVVPAIVYFNGERLGDGHLRLRRVTECDMAVPDDEAGRGFAALLAGSLVGAHPAPDFVTRAWRKLLINIVANPLTAITRQRQQVLRRDDIRALGLALLEEAVAVGRAEGAELPGDAARAVWALLMTYPAEAGTSMYQDALAGRPLEIEALTGTVVAAAERHGIPVPQNRAMLALLRAVSDAAG</sequence>
<proteinExistence type="inferred from homology"/>
<dbReference type="UniPathway" id="UPA00028">
    <property type="reaction ID" value="UER00004"/>
</dbReference>
<dbReference type="PANTHER" id="PTHR21708">
    <property type="entry name" value="PROBABLE 2-DEHYDROPANTOATE 2-REDUCTASE"/>
    <property type="match status" value="1"/>
</dbReference>
<dbReference type="InterPro" id="IPR008927">
    <property type="entry name" value="6-PGluconate_DH-like_C_sf"/>
</dbReference>
<dbReference type="AlphaFoldDB" id="A0A1V2GTT4"/>
<dbReference type="Pfam" id="PF02558">
    <property type="entry name" value="ApbA"/>
    <property type="match status" value="1"/>
</dbReference>
<dbReference type="InterPro" id="IPR013332">
    <property type="entry name" value="KPR_N"/>
</dbReference>
<dbReference type="InterPro" id="IPR036291">
    <property type="entry name" value="NAD(P)-bd_dom_sf"/>
</dbReference>
<keyword evidence="7 10" id="KW-0560">Oxidoreductase</keyword>
<evidence type="ECO:0000256" key="10">
    <source>
        <dbReference type="RuleBase" id="RU362068"/>
    </source>
</evidence>
<gene>
    <name evidence="13" type="ORF">BKE38_28560</name>
</gene>
<dbReference type="EC" id="1.1.1.169" evidence="3 10"/>
<evidence type="ECO:0000256" key="8">
    <source>
        <dbReference type="ARBA" id="ARBA00032024"/>
    </source>
</evidence>
<evidence type="ECO:0000259" key="12">
    <source>
        <dbReference type="Pfam" id="PF08546"/>
    </source>
</evidence>
<evidence type="ECO:0000256" key="2">
    <source>
        <dbReference type="ARBA" id="ARBA00007870"/>
    </source>
</evidence>
<keyword evidence="14" id="KW-1185">Reference proteome</keyword>
<dbReference type="GO" id="GO:0015940">
    <property type="term" value="P:pantothenate biosynthetic process"/>
    <property type="evidence" value="ECO:0007669"/>
    <property type="project" value="UniProtKB-UniPathway"/>
</dbReference>
<evidence type="ECO:0000256" key="1">
    <source>
        <dbReference type="ARBA" id="ARBA00004994"/>
    </source>
</evidence>
<evidence type="ECO:0000313" key="13">
    <source>
        <dbReference type="EMBL" id="ONG43950.1"/>
    </source>
</evidence>
<dbReference type="RefSeq" id="WP_076960573.1">
    <property type="nucleotide sequence ID" value="NZ_MLCO01000457.1"/>
</dbReference>
<dbReference type="NCBIfam" id="TIGR00745">
    <property type="entry name" value="apbA_panE"/>
    <property type="match status" value="1"/>
</dbReference>
<dbReference type="GO" id="GO:0005737">
    <property type="term" value="C:cytoplasm"/>
    <property type="evidence" value="ECO:0007669"/>
    <property type="project" value="TreeGrafter"/>
</dbReference>
<dbReference type="Proteomes" id="UP000188879">
    <property type="component" value="Unassembled WGS sequence"/>
</dbReference>
<keyword evidence="6 10" id="KW-0521">NADP</keyword>
<dbReference type="SUPFAM" id="SSF51735">
    <property type="entry name" value="NAD(P)-binding Rossmann-fold domains"/>
    <property type="match status" value="1"/>
</dbReference>
<evidence type="ECO:0000256" key="9">
    <source>
        <dbReference type="ARBA" id="ARBA00048793"/>
    </source>
</evidence>
<dbReference type="InterPro" id="IPR051402">
    <property type="entry name" value="KPR-Related"/>
</dbReference>
<dbReference type="EMBL" id="MLCO01000457">
    <property type="protein sequence ID" value="ONG43950.1"/>
    <property type="molecule type" value="Genomic_DNA"/>
</dbReference>
<name>A0A1V2GTT4_9PROT</name>
<feature type="domain" description="Ketopantoate reductase N-terminal" evidence="11">
    <location>
        <begin position="6"/>
        <end position="138"/>
    </location>
</feature>
<dbReference type="InterPro" id="IPR013328">
    <property type="entry name" value="6PGD_dom2"/>
</dbReference>
<feature type="domain" description="Ketopantoate reductase C-terminal" evidence="12">
    <location>
        <begin position="172"/>
        <end position="293"/>
    </location>
</feature>
<keyword evidence="5 10" id="KW-0566">Pantothenate biosynthesis</keyword>
<dbReference type="Pfam" id="PF08546">
    <property type="entry name" value="ApbA_C"/>
    <property type="match status" value="1"/>
</dbReference>
<evidence type="ECO:0000256" key="6">
    <source>
        <dbReference type="ARBA" id="ARBA00022857"/>
    </source>
</evidence>
<evidence type="ECO:0000256" key="4">
    <source>
        <dbReference type="ARBA" id="ARBA00019465"/>
    </source>
</evidence>
<comment type="function">
    <text evidence="10">Catalyzes the NADPH-dependent reduction of ketopantoate into pantoic acid.</text>
</comment>
<organism evidence="13 14">
    <name type="scientific">Teichococcus deserti</name>
    <dbReference type="NCBI Taxonomy" id="1817963"/>
    <lineage>
        <taxon>Bacteria</taxon>
        <taxon>Pseudomonadati</taxon>
        <taxon>Pseudomonadota</taxon>
        <taxon>Alphaproteobacteria</taxon>
        <taxon>Acetobacterales</taxon>
        <taxon>Roseomonadaceae</taxon>
        <taxon>Roseomonas</taxon>
    </lineage>
</organism>
<comment type="similarity">
    <text evidence="2 10">Belongs to the ketopantoate reductase family.</text>
</comment>
<comment type="pathway">
    <text evidence="1 10">Cofactor biosynthesis; (R)-pantothenate biosynthesis; (R)-pantoate from 3-methyl-2-oxobutanoate: step 2/2.</text>
</comment>
<dbReference type="InterPro" id="IPR003710">
    <property type="entry name" value="ApbA"/>
</dbReference>
<evidence type="ECO:0000256" key="7">
    <source>
        <dbReference type="ARBA" id="ARBA00023002"/>
    </source>
</evidence>
<evidence type="ECO:0000313" key="14">
    <source>
        <dbReference type="Proteomes" id="UP000188879"/>
    </source>
</evidence>
<protein>
    <recommendedName>
        <fullName evidence="4 10">2-dehydropantoate 2-reductase</fullName>
        <ecNumber evidence="3 10">1.1.1.169</ecNumber>
    </recommendedName>
    <alternativeName>
        <fullName evidence="8 10">Ketopantoate reductase</fullName>
    </alternativeName>
</protein>
<dbReference type="InterPro" id="IPR013752">
    <property type="entry name" value="KPA_reductase"/>
</dbReference>
<dbReference type="PANTHER" id="PTHR21708:SF26">
    <property type="entry name" value="2-DEHYDROPANTOATE 2-REDUCTASE"/>
    <property type="match status" value="1"/>
</dbReference>
<evidence type="ECO:0000256" key="5">
    <source>
        <dbReference type="ARBA" id="ARBA00022655"/>
    </source>
</evidence>
<comment type="caution">
    <text evidence="13">The sequence shown here is derived from an EMBL/GenBank/DDBJ whole genome shotgun (WGS) entry which is preliminary data.</text>
</comment>
<reference evidence="13 14" key="1">
    <citation type="submission" date="2016-10" db="EMBL/GenBank/DDBJ databases">
        <title>Draft Genome sequence of Roseomonas sp. strain M3.</title>
        <authorList>
            <person name="Subhash Y."/>
            <person name="Lee S."/>
        </authorList>
    </citation>
    <scope>NUCLEOTIDE SEQUENCE [LARGE SCALE GENOMIC DNA]</scope>
    <source>
        <strain evidence="13 14">M3</strain>
    </source>
</reference>
<dbReference type="FunFam" id="1.10.1040.10:FF:000017">
    <property type="entry name" value="2-dehydropantoate 2-reductase"/>
    <property type="match status" value="1"/>
</dbReference>
<evidence type="ECO:0000259" key="11">
    <source>
        <dbReference type="Pfam" id="PF02558"/>
    </source>
</evidence>
<evidence type="ECO:0000256" key="3">
    <source>
        <dbReference type="ARBA" id="ARBA00013014"/>
    </source>
</evidence>
<dbReference type="NCBIfam" id="NF005091">
    <property type="entry name" value="PRK06522.2-2"/>
    <property type="match status" value="1"/>
</dbReference>
<dbReference type="Gene3D" id="3.40.50.720">
    <property type="entry name" value="NAD(P)-binding Rossmann-like Domain"/>
    <property type="match status" value="1"/>
</dbReference>
<dbReference type="Gene3D" id="1.10.1040.10">
    <property type="entry name" value="N-(1-d-carboxylethyl)-l-norvaline Dehydrogenase, domain 2"/>
    <property type="match status" value="1"/>
</dbReference>